<comment type="caution">
    <text evidence="2">The sequence shown here is derived from an EMBL/GenBank/DDBJ whole genome shotgun (WGS) entry which is preliminary data.</text>
</comment>
<evidence type="ECO:0000313" key="3">
    <source>
        <dbReference type="Proteomes" id="UP001196413"/>
    </source>
</evidence>
<feature type="signal peptide" evidence="1">
    <location>
        <begin position="1"/>
        <end position="21"/>
    </location>
</feature>
<evidence type="ECO:0008006" key="4">
    <source>
        <dbReference type="Google" id="ProtNLM"/>
    </source>
</evidence>
<dbReference type="EMBL" id="JAHQIW010000100">
    <property type="protein sequence ID" value="KAJ1346016.1"/>
    <property type="molecule type" value="Genomic_DNA"/>
</dbReference>
<organism evidence="2 3">
    <name type="scientific">Parelaphostrongylus tenuis</name>
    <name type="common">Meningeal worm</name>
    <dbReference type="NCBI Taxonomy" id="148309"/>
    <lineage>
        <taxon>Eukaryota</taxon>
        <taxon>Metazoa</taxon>
        <taxon>Ecdysozoa</taxon>
        <taxon>Nematoda</taxon>
        <taxon>Chromadorea</taxon>
        <taxon>Rhabditida</taxon>
        <taxon>Rhabditina</taxon>
        <taxon>Rhabditomorpha</taxon>
        <taxon>Strongyloidea</taxon>
        <taxon>Metastrongylidae</taxon>
        <taxon>Parelaphostrongylus</taxon>
    </lineage>
</organism>
<gene>
    <name evidence="2" type="ORF">KIN20_000681</name>
</gene>
<dbReference type="Proteomes" id="UP001196413">
    <property type="component" value="Unassembled WGS sequence"/>
</dbReference>
<keyword evidence="3" id="KW-1185">Reference proteome</keyword>
<sequence>MTSPLNGLLVISLVTTTTVLGCGVMPPGQGSTRSFNVSGFSLPVAMAFSTAPNAPTLAPGISSSADAAKGFVARLAIQAVTDVLDQQGRAALLPDPVILSILNQLTIRVIYDPLECKVVFAPKTPVEDIKMAAIMPQTCVVIGSTVRFMCKDDMTKDCKTSDAESLTSIPSKHFLITGSLMTTNIIMANWSRQMWQSVVTRAVRMLASDPFGSHSLAADVTVF</sequence>
<accession>A0AAD5QG86</accession>
<evidence type="ECO:0000256" key="1">
    <source>
        <dbReference type="SAM" id="SignalP"/>
    </source>
</evidence>
<protein>
    <recommendedName>
        <fullName evidence="4">Secreted protein</fullName>
    </recommendedName>
</protein>
<proteinExistence type="predicted"/>
<feature type="chain" id="PRO_5042160350" description="Secreted protein" evidence="1">
    <location>
        <begin position="22"/>
        <end position="223"/>
    </location>
</feature>
<evidence type="ECO:0000313" key="2">
    <source>
        <dbReference type="EMBL" id="KAJ1346016.1"/>
    </source>
</evidence>
<dbReference type="AlphaFoldDB" id="A0AAD5QG86"/>
<keyword evidence="1" id="KW-0732">Signal</keyword>
<reference evidence="2" key="1">
    <citation type="submission" date="2021-06" db="EMBL/GenBank/DDBJ databases">
        <title>Parelaphostrongylus tenuis whole genome reference sequence.</title>
        <authorList>
            <person name="Garwood T.J."/>
            <person name="Larsen P.A."/>
            <person name="Fountain-Jones N.M."/>
            <person name="Garbe J.R."/>
            <person name="Macchietto M.G."/>
            <person name="Kania S.A."/>
            <person name="Gerhold R.W."/>
            <person name="Richards J.E."/>
            <person name="Wolf T.M."/>
        </authorList>
    </citation>
    <scope>NUCLEOTIDE SEQUENCE</scope>
    <source>
        <strain evidence="2">MNPRO001-30</strain>
        <tissue evidence="2">Meninges</tissue>
    </source>
</reference>
<name>A0AAD5QG86_PARTN</name>